<dbReference type="AlphaFoldDB" id="A0A226X3M2"/>
<evidence type="ECO:0000313" key="1">
    <source>
        <dbReference type="EMBL" id="OXC78056.1"/>
    </source>
</evidence>
<sequence>MSEGWTKELTFFQIVAAGSVAERVHDALHTSKARSAIFFCLPLERNLL</sequence>
<proteinExistence type="predicted"/>
<reference evidence="2" key="1">
    <citation type="submission" date="2017-01" db="EMBL/GenBank/DDBJ databases">
        <title>Genome Analysis of Deinococcus marmoris KOPRI26562.</title>
        <authorList>
            <person name="Kim J.H."/>
            <person name="Oh H.-M."/>
        </authorList>
    </citation>
    <scope>NUCLEOTIDE SEQUENCE [LARGE SCALE GENOMIC DNA]</scope>
    <source>
        <strain evidence="2">PAMC 26633</strain>
    </source>
</reference>
<evidence type="ECO:0000313" key="2">
    <source>
        <dbReference type="Proteomes" id="UP000214720"/>
    </source>
</evidence>
<dbReference type="Proteomes" id="UP000214720">
    <property type="component" value="Unassembled WGS sequence"/>
</dbReference>
<protein>
    <submittedName>
        <fullName evidence="1">Uncharacterized protein</fullName>
    </submittedName>
</protein>
<gene>
    <name evidence="1" type="ORF">BSU04_13840</name>
</gene>
<accession>A0A226X3M2</accession>
<name>A0A226X3M2_CABSO</name>
<comment type="caution">
    <text evidence="1">The sequence shown here is derived from an EMBL/GenBank/DDBJ whole genome shotgun (WGS) entry which is preliminary data.</text>
</comment>
<dbReference type="EMBL" id="MTHB01000078">
    <property type="protein sequence ID" value="OXC78056.1"/>
    <property type="molecule type" value="Genomic_DNA"/>
</dbReference>
<organism evidence="1 2">
    <name type="scientific">Caballeronia sordidicola</name>
    <name type="common">Burkholderia sordidicola</name>
    <dbReference type="NCBI Taxonomy" id="196367"/>
    <lineage>
        <taxon>Bacteria</taxon>
        <taxon>Pseudomonadati</taxon>
        <taxon>Pseudomonadota</taxon>
        <taxon>Betaproteobacteria</taxon>
        <taxon>Burkholderiales</taxon>
        <taxon>Burkholderiaceae</taxon>
        <taxon>Caballeronia</taxon>
    </lineage>
</organism>